<comment type="similarity">
    <text evidence="9">Belongs to the UbiA prenyltransferase family. Protoheme IX farnesyltransferase subfamily.</text>
</comment>
<dbReference type="OrthoDB" id="9814417at2"/>
<dbReference type="CDD" id="cd13957">
    <property type="entry name" value="PT_UbiA_Cox10"/>
    <property type="match status" value="1"/>
</dbReference>
<reference evidence="11" key="1">
    <citation type="submission" date="2017-11" db="EMBL/GenBank/DDBJ databases">
        <authorList>
            <person name="Chan K.G."/>
            <person name="Lee L.S."/>
        </authorList>
    </citation>
    <scope>NUCLEOTIDE SEQUENCE [LARGE SCALE GENOMIC DNA]</scope>
    <source>
        <strain evidence="11">DSM 100970</strain>
    </source>
</reference>
<gene>
    <name evidence="9" type="primary">ctaB</name>
    <name evidence="10" type="ORF">CUN60_01220</name>
</gene>
<evidence type="ECO:0000313" key="10">
    <source>
        <dbReference type="EMBL" id="AUR50980.1"/>
    </source>
</evidence>
<keyword evidence="2 9" id="KW-1003">Cell membrane</keyword>
<dbReference type="InterPro" id="IPR030470">
    <property type="entry name" value="UbiA_prenylTrfase_CS"/>
</dbReference>
<dbReference type="InterPro" id="IPR000537">
    <property type="entry name" value="UbiA_prenyltransferase"/>
</dbReference>
<dbReference type="GO" id="GO:0048034">
    <property type="term" value="P:heme O biosynthetic process"/>
    <property type="evidence" value="ECO:0007669"/>
    <property type="project" value="UniProtKB-UniRule"/>
</dbReference>
<dbReference type="FunFam" id="1.10.357.140:FF:000001">
    <property type="entry name" value="Protoheme IX farnesyltransferase"/>
    <property type="match status" value="1"/>
</dbReference>
<dbReference type="GO" id="GO:0005886">
    <property type="term" value="C:plasma membrane"/>
    <property type="evidence" value="ECO:0007669"/>
    <property type="project" value="UniProtKB-SubCell"/>
</dbReference>
<comment type="catalytic activity">
    <reaction evidence="8 9">
        <text>heme b + (2E,6E)-farnesyl diphosphate + H2O = Fe(II)-heme o + diphosphate</text>
        <dbReference type="Rhea" id="RHEA:28070"/>
        <dbReference type="ChEBI" id="CHEBI:15377"/>
        <dbReference type="ChEBI" id="CHEBI:33019"/>
        <dbReference type="ChEBI" id="CHEBI:60344"/>
        <dbReference type="ChEBI" id="CHEBI:60530"/>
        <dbReference type="ChEBI" id="CHEBI:175763"/>
        <dbReference type="EC" id="2.5.1.141"/>
    </reaction>
</comment>
<keyword evidence="3 9" id="KW-0808">Transferase</keyword>
<feature type="transmembrane region" description="Helical" evidence="9">
    <location>
        <begin position="159"/>
        <end position="182"/>
    </location>
</feature>
<dbReference type="Gene3D" id="1.10.357.140">
    <property type="entry name" value="UbiA prenyltransferase"/>
    <property type="match status" value="1"/>
</dbReference>
<feature type="transmembrane region" description="Helical" evidence="9">
    <location>
        <begin position="12"/>
        <end position="31"/>
    </location>
</feature>
<organism evidence="10 11">
    <name type="scientific">Aquella oligotrophica</name>
    <dbReference type="NCBI Taxonomy" id="2067065"/>
    <lineage>
        <taxon>Bacteria</taxon>
        <taxon>Pseudomonadati</taxon>
        <taxon>Pseudomonadota</taxon>
        <taxon>Betaproteobacteria</taxon>
        <taxon>Neisseriales</taxon>
        <taxon>Neisseriaceae</taxon>
        <taxon>Aquella</taxon>
    </lineage>
</organism>
<dbReference type="HAMAP" id="MF_00154">
    <property type="entry name" value="CyoE_CtaB"/>
    <property type="match status" value="1"/>
</dbReference>
<dbReference type="NCBIfam" id="NF003348">
    <property type="entry name" value="PRK04375.1-1"/>
    <property type="match status" value="1"/>
</dbReference>
<comment type="subcellular location">
    <subcellularLocation>
        <location evidence="1 9">Cell membrane</location>
        <topology evidence="1 9">Multi-pass membrane protein</topology>
    </subcellularLocation>
</comment>
<keyword evidence="11" id="KW-1185">Reference proteome</keyword>
<dbReference type="InterPro" id="IPR006369">
    <property type="entry name" value="Protohaem_IX_farnesylTrfase"/>
</dbReference>
<proteinExistence type="inferred from homology"/>
<evidence type="ECO:0000256" key="7">
    <source>
        <dbReference type="ARBA" id="ARBA00023136"/>
    </source>
</evidence>
<keyword evidence="7 9" id="KW-0472">Membrane</keyword>
<keyword evidence="4 9" id="KW-0812">Transmembrane</keyword>
<feature type="transmembrane region" description="Helical" evidence="9">
    <location>
        <begin position="263"/>
        <end position="283"/>
    </location>
</feature>
<sequence length="284" mass="31091">MIKKFFSVTKPGIIFGNVITVAGGFCLGARGTHDFGLFLATLIGIALVIASGCVFNNYIDRDIDSIMERTRNRVLVKGLMSGTTALIYATILGFLGTLLLYWQTNRLTVIVALIGLFVYVIVYSMWFKRHSIYGTLIGSISGAVPPVVGYCAATNRFDLGAIILFVILSLWQMPHSFAIAIFRLKDYTAASISILPVKKGIAATKIQMIAYTVAFAIAVCGMTIFGYTGFSYLIIVGGSAALWVRLAFKGLSAQDDRKWARKMFLYSIIIIIIFSAMLALDVVR</sequence>
<evidence type="ECO:0000256" key="2">
    <source>
        <dbReference type="ARBA" id="ARBA00022475"/>
    </source>
</evidence>
<dbReference type="PROSITE" id="PS00943">
    <property type="entry name" value="UBIA"/>
    <property type="match status" value="1"/>
</dbReference>
<feature type="transmembrane region" description="Helical" evidence="9">
    <location>
        <begin position="37"/>
        <end position="59"/>
    </location>
</feature>
<evidence type="ECO:0000313" key="11">
    <source>
        <dbReference type="Proteomes" id="UP000236655"/>
    </source>
</evidence>
<dbReference type="Pfam" id="PF01040">
    <property type="entry name" value="UbiA"/>
    <property type="match status" value="1"/>
</dbReference>
<comment type="miscellaneous">
    <text evidence="9">Carbon 2 of the heme B porphyrin ring is defined according to the Fischer nomenclature.</text>
</comment>
<comment type="pathway">
    <text evidence="9">Porphyrin-containing compound metabolism; heme O biosynthesis; heme O from protoheme: step 1/1.</text>
</comment>
<dbReference type="GO" id="GO:0008495">
    <property type="term" value="F:protoheme IX farnesyltransferase activity"/>
    <property type="evidence" value="ECO:0007669"/>
    <property type="project" value="UniProtKB-UniRule"/>
</dbReference>
<feature type="transmembrane region" description="Helical" evidence="9">
    <location>
        <begin position="107"/>
        <end position="126"/>
    </location>
</feature>
<feature type="transmembrane region" description="Helical" evidence="9">
    <location>
        <begin position="208"/>
        <end position="226"/>
    </location>
</feature>
<dbReference type="NCBIfam" id="TIGR01473">
    <property type="entry name" value="cyoE_ctaB"/>
    <property type="match status" value="1"/>
</dbReference>
<feature type="transmembrane region" description="Helical" evidence="9">
    <location>
        <begin position="79"/>
        <end position="101"/>
    </location>
</feature>
<evidence type="ECO:0000256" key="1">
    <source>
        <dbReference type="ARBA" id="ARBA00004651"/>
    </source>
</evidence>
<comment type="function">
    <text evidence="9">Converts heme B (protoheme IX) to heme O by substitution of the vinyl group on carbon 2 of heme B porphyrin ring with a hydroxyethyl farnesyl side group.</text>
</comment>
<name>A0A2I7N3F1_9NEIS</name>
<accession>A0A2I7N3F1</accession>
<evidence type="ECO:0000256" key="6">
    <source>
        <dbReference type="ARBA" id="ARBA00023133"/>
    </source>
</evidence>
<dbReference type="InterPro" id="IPR044878">
    <property type="entry name" value="UbiA_sf"/>
</dbReference>
<protein>
    <recommendedName>
        <fullName evidence="9">Protoheme IX farnesyltransferase</fullName>
        <ecNumber evidence="9">2.5.1.141</ecNumber>
    </recommendedName>
    <alternativeName>
        <fullName evidence="9">Heme B farnesyltransferase</fullName>
    </alternativeName>
    <alternativeName>
        <fullName evidence="9">Heme O synthase</fullName>
    </alternativeName>
</protein>
<dbReference type="UniPathway" id="UPA00834">
    <property type="reaction ID" value="UER00712"/>
</dbReference>
<dbReference type="EC" id="2.5.1.141" evidence="9"/>
<dbReference type="KEGG" id="nba:CUN60_01220"/>
<dbReference type="AlphaFoldDB" id="A0A2I7N3F1"/>
<evidence type="ECO:0000256" key="9">
    <source>
        <dbReference type="HAMAP-Rule" id="MF_00154"/>
    </source>
</evidence>
<dbReference type="EMBL" id="CP024847">
    <property type="protein sequence ID" value="AUR50980.1"/>
    <property type="molecule type" value="Genomic_DNA"/>
</dbReference>
<dbReference type="RefSeq" id="WP_102950280.1">
    <property type="nucleotide sequence ID" value="NZ_CP024847.1"/>
</dbReference>
<feature type="transmembrane region" description="Helical" evidence="9">
    <location>
        <begin position="133"/>
        <end position="153"/>
    </location>
</feature>
<evidence type="ECO:0000256" key="4">
    <source>
        <dbReference type="ARBA" id="ARBA00022692"/>
    </source>
</evidence>
<evidence type="ECO:0000256" key="5">
    <source>
        <dbReference type="ARBA" id="ARBA00022989"/>
    </source>
</evidence>
<evidence type="ECO:0000256" key="8">
    <source>
        <dbReference type="ARBA" id="ARBA00047690"/>
    </source>
</evidence>
<keyword evidence="5 9" id="KW-1133">Transmembrane helix</keyword>
<dbReference type="PANTHER" id="PTHR43448:SF2">
    <property type="entry name" value="PROTOHEME IX FARNESYLTRANSFERASE, MITOCHONDRIAL"/>
    <property type="match status" value="1"/>
</dbReference>
<feature type="transmembrane region" description="Helical" evidence="9">
    <location>
        <begin position="232"/>
        <end position="251"/>
    </location>
</feature>
<evidence type="ECO:0000256" key="3">
    <source>
        <dbReference type="ARBA" id="ARBA00022679"/>
    </source>
</evidence>
<dbReference type="Proteomes" id="UP000236655">
    <property type="component" value="Chromosome"/>
</dbReference>
<keyword evidence="6 9" id="KW-0350">Heme biosynthesis</keyword>
<dbReference type="PANTHER" id="PTHR43448">
    <property type="entry name" value="PROTOHEME IX FARNESYLTRANSFERASE, MITOCHONDRIAL"/>
    <property type="match status" value="1"/>
</dbReference>